<evidence type="ECO:0000256" key="2">
    <source>
        <dbReference type="SAM" id="Phobius"/>
    </source>
</evidence>
<feature type="signal peptide" evidence="3">
    <location>
        <begin position="1"/>
        <end position="19"/>
    </location>
</feature>
<dbReference type="HOGENOM" id="CLU_2069924_0_0_0"/>
<reference evidence="4 5" key="1">
    <citation type="journal article" date="2010" name="Stand. Genomic Sci.">
        <title>Complete genome sequence of Ilyobacter polytropus type strain (CuHbu1).</title>
        <authorList>
            <person name="Sikorski J."/>
            <person name="Chertkov O."/>
            <person name="Lapidus A."/>
            <person name="Nolan M."/>
            <person name="Lucas S."/>
            <person name="Del Rio T.G."/>
            <person name="Tice H."/>
            <person name="Cheng J.F."/>
            <person name="Tapia R."/>
            <person name="Han C."/>
            <person name="Goodwin L."/>
            <person name="Pitluck S."/>
            <person name="Liolios K."/>
            <person name="Ivanova N."/>
            <person name="Mavromatis K."/>
            <person name="Mikhailova N."/>
            <person name="Pati A."/>
            <person name="Chen A."/>
            <person name="Palaniappan K."/>
            <person name="Land M."/>
            <person name="Hauser L."/>
            <person name="Chang Y.J."/>
            <person name="Jeffries C.D."/>
            <person name="Brambilla E."/>
            <person name="Yasawong M."/>
            <person name="Rohde M."/>
            <person name="Pukall R."/>
            <person name="Spring S."/>
            <person name="Goker M."/>
            <person name="Woyke T."/>
            <person name="Bristow J."/>
            <person name="Eisen J.A."/>
            <person name="Markowitz V."/>
            <person name="Hugenholtz P."/>
            <person name="Kyrpides N.C."/>
            <person name="Klenk H.P."/>
        </authorList>
    </citation>
    <scope>NUCLEOTIDE SEQUENCE [LARGE SCALE GENOMIC DNA]</scope>
    <source>
        <strain evidence="5">ATCC 51220 / DSM 2926 / LMG 16218 / CuHBu1</strain>
    </source>
</reference>
<sequence length="118" mass="13227">MKKKLVFLMLMLSFVFLYGEENTAEISQEVTGVSQETLESGNEITVLENIQDEDISDVDAKLKSDDVQQSKEKLDIAKQQENNNELENELSEDMASNKPLWKYLIGVAAVIVLGVAVF</sequence>
<keyword evidence="2" id="KW-1133">Transmembrane helix</keyword>
<accession>E3H9E2</accession>
<evidence type="ECO:0000313" key="5">
    <source>
        <dbReference type="Proteomes" id="UP000006875"/>
    </source>
</evidence>
<dbReference type="AlphaFoldDB" id="E3H9E2"/>
<keyword evidence="3" id="KW-0732">Signal</keyword>
<proteinExistence type="predicted"/>
<dbReference type="KEGG" id="ipo:Ilyop_1270"/>
<name>E3H9E2_ILYPC</name>
<evidence type="ECO:0000256" key="3">
    <source>
        <dbReference type="SAM" id="SignalP"/>
    </source>
</evidence>
<dbReference type="EMBL" id="CP002281">
    <property type="protein sequence ID" value="ADO83051.1"/>
    <property type="molecule type" value="Genomic_DNA"/>
</dbReference>
<keyword evidence="2" id="KW-0472">Membrane</keyword>
<dbReference type="STRING" id="572544.Ilyop_1270"/>
<feature type="chain" id="PRO_5003170865" description="ESAT-6 secretion machinery protein EssA" evidence="3">
    <location>
        <begin position="20"/>
        <end position="118"/>
    </location>
</feature>
<protein>
    <recommendedName>
        <fullName evidence="6">ESAT-6 secretion machinery protein EssA</fullName>
    </recommendedName>
</protein>
<keyword evidence="2" id="KW-0812">Transmembrane</keyword>
<dbReference type="RefSeq" id="WP_013387718.1">
    <property type="nucleotide sequence ID" value="NC_014632.1"/>
</dbReference>
<feature type="transmembrane region" description="Helical" evidence="2">
    <location>
        <begin position="100"/>
        <end position="117"/>
    </location>
</feature>
<keyword evidence="1" id="KW-0175">Coiled coil</keyword>
<gene>
    <name evidence="4" type="ordered locus">Ilyop_1270</name>
</gene>
<evidence type="ECO:0008006" key="6">
    <source>
        <dbReference type="Google" id="ProtNLM"/>
    </source>
</evidence>
<evidence type="ECO:0000256" key="1">
    <source>
        <dbReference type="SAM" id="Coils"/>
    </source>
</evidence>
<evidence type="ECO:0000313" key="4">
    <source>
        <dbReference type="EMBL" id="ADO83051.1"/>
    </source>
</evidence>
<dbReference type="Proteomes" id="UP000006875">
    <property type="component" value="Chromosome"/>
</dbReference>
<keyword evidence="5" id="KW-1185">Reference proteome</keyword>
<organism evidence="4 5">
    <name type="scientific">Ilyobacter polytropus (strain ATCC 51220 / DSM 2926 / LMG 16218 / CuHBu1)</name>
    <dbReference type="NCBI Taxonomy" id="572544"/>
    <lineage>
        <taxon>Bacteria</taxon>
        <taxon>Fusobacteriati</taxon>
        <taxon>Fusobacteriota</taxon>
        <taxon>Fusobacteriia</taxon>
        <taxon>Fusobacteriales</taxon>
        <taxon>Fusobacteriaceae</taxon>
        <taxon>Ilyobacter</taxon>
    </lineage>
</organism>
<feature type="coiled-coil region" evidence="1">
    <location>
        <begin position="67"/>
        <end position="96"/>
    </location>
</feature>